<evidence type="ECO:0000256" key="2">
    <source>
        <dbReference type="ARBA" id="ARBA00010120"/>
    </source>
</evidence>
<dbReference type="AlphaFoldDB" id="A0A819B166"/>
<keyword evidence="9 11" id="KW-0472">Membrane</keyword>
<dbReference type="GO" id="GO:0005789">
    <property type="term" value="C:endoplasmic reticulum membrane"/>
    <property type="evidence" value="ECO:0007669"/>
    <property type="project" value="UniProtKB-SubCell"/>
</dbReference>
<dbReference type="EMBL" id="CAJOAX010003287">
    <property type="protein sequence ID" value="CAF3846011.1"/>
    <property type="molecule type" value="Genomic_DNA"/>
</dbReference>
<keyword evidence="7" id="KW-0653">Protein transport</keyword>
<evidence type="ECO:0000256" key="9">
    <source>
        <dbReference type="ARBA" id="ARBA00023136"/>
    </source>
</evidence>
<keyword evidence="4 11" id="KW-0812">Transmembrane</keyword>
<evidence type="ECO:0008006" key="19">
    <source>
        <dbReference type="Google" id="ProtNLM"/>
    </source>
</evidence>
<dbReference type="EMBL" id="CAJNOU010001821">
    <property type="protein sequence ID" value="CAF1256531.1"/>
    <property type="molecule type" value="Genomic_DNA"/>
</dbReference>
<dbReference type="Pfam" id="PF00810">
    <property type="entry name" value="ER_lumen_recept"/>
    <property type="match status" value="1"/>
</dbReference>
<dbReference type="OrthoDB" id="10042849at2759"/>
<keyword evidence="6" id="KW-0931">ER-Golgi transport</keyword>
<keyword evidence="5" id="KW-0256">Endoplasmic reticulum</keyword>
<sequence length="115" mass="13839">MLAIIPQLSLIYKQQTITKTMTYYLVMLGSYRAFYILNWFYRYKMELFWEPISFYCGCIQTIIYIYFFICIYPQLNNENQCQSIDVTKDLISSIDIKENINQQSKQDIPMIHDVV</sequence>
<proteinExistence type="inferred from homology"/>
<evidence type="ECO:0000313" key="12">
    <source>
        <dbReference type="EMBL" id="CAF1256531.1"/>
    </source>
</evidence>
<dbReference type="Proteomes" id="UP000663874">
    <property type="component" value="Unassembled WGS sequence"/>
</dbReference>
<dbReference type="Proteomes" id="UP000663864">
    <property type="component" value="Unassembled WGS sequence"/>
</dbReference>
<dbReference type="PANTHER" id="PTHR10585">
    <property type="entry name" value="ER LUMEN PROTEIN RETAINING RECEPTOR"/>
    <property type="match status" value="1"/>
</dbReference>
<evidence type="ECO:0000256" key="6">
    <source>
        <dbReference type="ARBA" id="ARBA00022892"/>
    </source>
</evidence>
<keyword evidence="10" id="KW-0675">Receptor</keyword>
<evidence type="ECO:0000256" key="10">
    <source>
        <dbReference type="ARBA" id="ARBA00023170"/>
    </source>
</evidence>
<dbReference type="EMBL" id="CAJNOO010002448">
    <property type="protein sequence ID" value="CAF1269182.1"/>
    <property type="molecule type" value="Genomic_DNA"/>
</dbReference>
<reference evidence="16" key="1">
    <citation type="submission" date="2021-02" db="EMBL/GenBank/DDBJ databases">
        <authorList>
            <person name="Nowell W R."/>
        </authorList>
    </citation>
    <scope>NUCLEOTIDE SEQUENCE</scope>
</reference>
<evidence type="ECO:0000313" key="15">
    <source>
        <dbReference type="EMBL" id="CAF3673484.1"/>
    </source>
</evidence>
<evidence type="ECO:0000313" key="14">
    <source>
        <dbReference type="EMBL" id="CAF1292271.1"/>
    </source>
</evidence>
<evidence type="ECO:0000256" key="1">
    <source>
        <dbReference type="ARBA" id="ARBA00004477"/>
    </source>
</evidence>
<dbReference type="GO" id="GO:0016192">
    <property type="term" value="P:vesicle-mediated transport"/>
    <property type="evidence" value="ECO:0007669"/>
    <property type="project" value="UniProtKB-KW"/>
</dbReference>
<evidence type="ECO:0000256" key="4">
    <source>
        <dbReference type="ARBA" id="ARBA00022692"/>
    </source>
</evidence>
<name>A0A819B166_9BILA</name>
<feature type="transmembrane region" description="Helical" evidence="11">
    <location>
        <begin position="21"/>
        <end position="40"/>
    </location>
</feature>
<evidence type="ECO:0000313" key="13">
    <source>
        <dbReference type="EMBL" id="CAF1269182.1"/>
    </source>
</evidence>
<comment type="similarity">
    <text evidence="2">Belongs to the ERD2 family.</text>
</comment>
<accession>A0A819B166</accession>
<dbReference type="GO" id="GO:0006621">
    <property type="term" value="P:protein retention in ER lumen"/>
    <property type="evidence" value="ECO:0007669"/>
    <property type="project" value="InterPro"/>
</dbReference>
<feature type="transmembrane region" description="Helical" evidence="11">
    <location>
        <begin position="52"/>
        <end position="72"/>
    </location>
</feature>
<protein>
    <recommendedName>
        <fullName evidence="19">ER lumen protein-retaining receptor</fullName>
    </recommendedName>
</protein>
<dbReference type="Proteomes" id="UP000663836">
    <property type="component" value="Unassembled WGS sequence"/>
</dbReference>
<evidence type="ECO:0000256" key="3">
    <source>
        <dbReference type="ARBA" id="ARBA00022448"/>
    </source>
</evidence>
<keyword evidence="8 11" id="KW-1133">Transmembrane helix</keyword>
<dbReference type="PRINTS" id="PR00660">
    <property type="entry name" value="ERLUMENR"/>
</dbReference>
<dbReference type="InterPro" id="IPR000133">
    <property type="entry name" value="ER_ret_rcpt"/>
</dbReference>
<comment type="caution">
    <text evidence="16">The sequence shown here is derived from an EMBL/GenBank/DDBJ whole genome shotgun (WGS) entry which is preliminary data.</text>
</comment>
<evidence type="ECO:0000313" key="18">
    <source>
        <dbReference type="Proteomes" id="UP000663874"/>
    </source>
</evidence>
<dbReference type="EMBL" id="CAJOBD010000466">
    <property type="protein sequence ID" value="CAF3673484.1"/>
    <property type="molecule type" value="Genomic_DNA"/>
</dbReference>
<evidence type="ECO:0000256" key="5">
    <source>
        <dbReference type="ARBA" id="ARBA00022824"/>
    </source>
</evidence>
<evidence type="ECO:0000313" key="16">
    <source>
        <dbReference type="EMBL" id="CAF3786473.1"/>
    </source>
</evidence>
<evidence type="ECO:0000256" key="11">
    <source>
        <dbReference type="SAM" id="Phobius"/>
    </source>
</evidence>
<keyword evidence="3" id="KW-0813">Transport</keyword>
<evidence type="ECO:0000256" key="8">
    <source>
        <dbReference type="ARBA" id="ARBA00022989"/>
    </source>
</evidence>
<gene>
    <name evidence="16" type="ORF">FNK824_LOCUS14188</name>
    <name evidence="15" type="ORF">JBS370_LOCUS7704</name>
    <name evidence="17" type="ORF">OTI717_LOCUS20878</name>
    <name evidence="13" type="ORF">RFH988_LOCUS28094</name>
    <name evidence="12" type="ORF">SEV965_LOCUS24011</name>
    <name evidence="14" type="ORF">ZHD862_LOCUS27516</name>
</gene>
<comment type="subcellular location">
    <subcellularLocation>
        <location evidence="1">Endoplasmic reticulum membrane</location>
        <topology evidence="1">Multi-pass membrane protein</topology>
    </subcellularLocation>
</comment>
<organism evidence="16 18">
    <name type="scientific">Rotaria sordida</name>
    <dbReference type="NCBI Taxonomy" id="392033"/>
    <lineage>
        <taxon>Eukaryota</taxon>
        <taxon>Metazoa</taxon>
        <taxon>Spiralia</taxon>
        <taxon>Gnathifera</taxon>
        <taxon>Rotifera</taxon>
        <taxon>Eurotatoria</taxon>
        <taxon>Bdelloidea</taxon>
        <taxon>Philodinida</taxon>
        <taxon>Philodinidae</taxon>
        <taxon>Rotaria</taxon>
    </lineage>
</organism>
<dbReference type="Proteomes" id="UP000663823">
    <property type="component" value="Unassembled WGS sequence"/>
</dbReference>
<dbReference type="GO" id="GO:0015031">
    <property type="term" value="P:protein transport"/>
    <property type="evidence" value="ECO:0007669"/>
    <property type="project" value="UniProtKB-KW"/>
</dbReference>
<evidence type="ECO:0000313" key="17">
    <source>
        <dbReference type="EMBL" id="CAF3846011.1"/>
    </source>
</evidence>
<evidence type="ECO:0000256" key="7">
    <source>
        <dbReference type="ARBA" id="ARBA00022927"/>
    </source>
</evidence>
<dbReference type="Proteomes" id="UP000663882">
    <property type="component" value="Unassembled WGS sequence"/>
</dbReference>
<dbReference type="EMBL" id="CAJOBE010001933">
    <property type="protein sequence ID" value="CAF3786473.1"/>
    <property type="molecule type" value="Genomic_DNA"/>
</dbReference>
<dbReference type="EMBL" id="CAJNOT010002182">
    <property type="protein sequence ID" value="CAF1292271.1"/>
    <property type="molecule type" value="Genomic_DNA"/>
</dbReference>
<dbReference type="GO" id="GO:0046923">
    <property type="term" value="F:ER retention sequence binding"/>
    <property type="evidence" value="ECO:0007669"/>
    <property type="project" value="InterPro"/>
</dbReference>
<dbReference type="Proteomes" id="UP000663889">
    <property type="component" value="Unassembled WGS sequence"/>
</dbReference>